<dbReference type="Proteomes" id="UP000501568">
    <property type="component" value="Chromosome"/>
</dbReference>
<dbReference type="Gene3D" id="1.10.630.10">
    <property type="entry name" value="Cytochrome P450"/>
    <property type="match status" value="1"/>
</dbReference>
<dbReference type="InterPro" id="IPR036396">
    <property type="entry name" value="Cyt_P450_sf"/>
</dbReference>
<sequence>MVTVTDRDYFTDLSVLRDPYSYFEDLRVHGPVHQLESRDVVVVTGFQEAVDVLLDSENFSNFQTVVPDRPLPFEPQGSDITDQIEANRGAEPMLELMVTYDGAPHVAARSLVRSLFIPSRLRANEEYMAALAERMVADVVAKGGCDMVNDIATPYVTLVIADLLGVPEEDREKFREVIDQGPPPGNMNAEEAAERANQPLIFMGGFFMNYITDRRANPREDVLSELATATYPDGSTPDIVEVVKSAMFLFAAGQDTSAKLLGNAIRFLCDDPGLQARLRADTSLVPAFLEEALRLEGSTKATFRLAKRDTKIGDMAIPAGKRVIVALSAANRDPMRWENPQAFELGRAKIKEHLAFGRGAHTCIGAPLARAEVRVILEKFLQQTKDIRLSRDVYGDDGSAALVYEPSYIIRGLETLHVEFDPA</sequence>
<evidence type="ECO:0000256" key="1">
    <source>
        <dbReference type="ARBA" id="ARBA00010617"/>
    </source>
</evidence>
<dbReference type="Pfam" id="PF00067">
    <property type="entry name" value="p450"/>
    <property type="match status" value="1"/>
</dbReference>
<dbReference type="InterPro" id="IPR002397">
    <property type="entry name" value="Cyt_P450_B"/>
</dbReference>
<keyword evidence="2" id="KW-0408">Iron</keyword>
<keyword evidence="2" id="KW-0560">Oxidoreductase</keyword>
<proteinExistence type="inferred from homology"/>
<evidence type="ECO:0000313" key="4">
    <source>
        <dbReference type="Proteomes" id="UP000501568"/>
    </source>
</evidence>
<name>A0A6G6Y2Z2_9SPHN</name>
<evidence type="ECO:0000256" key="2">
    <source>
        <dbReference type="RuleBase" id="RU000461"/>
    </source>
</evidence>
<dbReference type="KEGG" id="spzr:G5C33_05315"/>
<dbReference type="InterPro" id="IPR001128">
    <property type="entry name" value="Cyt_P450"/>
</dbReference>
<dbReference type="GO" id="GO:0006707">
    <property type="term" value="P:cholesterol catabolic process"/>
    <property type="evidence" value="ECO:0007669"/>
    <property type="project" value="TreeGrafter"/>
</dbReference>
<accession>A0A6G6Y2Z2</accession>
<dbReference type="PROSITE" id="PS00086">
    <property type="entry name" value="CYTOCHROME_P450"/>
    <property type="match status" value="1"/>
</dbReference>
<protein>
    <submittedName>
        <fullName evidence="3">Cytochrome P450</fullName>
    </submittedName>
</protein>
<dbReference type="InterPro" id="IPR017972">
    <property type="entry name" value="Cyt_P450_CS"/>
</dbReference>
<dbReference type="GO" id="GO:0020037">
    <property type="term" value="F:heme binding"/>
    <property type="evidence" value="ECO:0007669"/>
    <property type="project" value="InterPro"/>
</dbReference>
<dbReference type="PANTHER" id="PTHR46696">
    <property type="entry name" value="P450, PUTATIVE (EUROFUNG)-RELATED"/>
    <property type="match status" value="1"/>
</dbReference>
<dbReference type="GO" id="GO:0036199">
    <property type="term" value="F:cholest-4-en-3-one 26-monooxygenase activity"/>
    <property type="evidence" value="ECO:0007669"/>
    <property type="project" value="TreeGrafter"/>
</dbReference>
<dbReference type="GO" id="GO:0008395">
    <property type="term" value="F:steroid hydroxylase activity"/>
    <property type="evidence" value="ECO:0007669"/>
    <property type="project" value="TreeGrafter"/>
</dbReference>
<dbReference type="SUPFAM" id="SSF48264">
    <property type="entry name" value="Cytochrome P450"/>
    <property type="match status" value="1"/>
</dbReference>
<gene>
    <name evidence="3" type="ORF">G5C33_05315</name>
</gene>
<dbReference type="PRINTS" id="PR00385">
    <property type="entry name" value="P450"/>
</dbReference>
<dbReference type="EMBL" id="CP049109">
    <property type="protein sequence ID" value="QIG79269.1"/>
    <property type="molecule type" value="Genomic_DNA"/>
</dbReference>
<keyword evidence="2" id="KW-0479">Metal-binding</keyword>
<organism evidence="3 4">
    <name type="scientific">Stakelama tenebrarum</name>
    <dbReference type="NCBI Taxonomy" id="2711215"/>
    <lineage>
        <taxon>Bacteria</taxon>
        <taxon>Pseudomonadati</taxon>
        <taxon>Pseudomonadota</taxon>
        <taxon>Alphaproteobacteria</taxon>
        <taxon>Sphingomonadales</taxon>
        <taxon>Sphingomonadaceae</taxon>
        <taxon>Stakelama</taxon>
    </lineage>
</organism>
<dbReference type="PRINTS" id="PR00359">
    <property type="entry name" value="BP450"/>
</dbReference>
<evidence type="ECO:0000313" key="3">
    <source>
        <dbReference type="EMBL" id="QIG79269.1"/>
    </source>
</evidence>
<comment type="similarity">
    <text evidence="1 2">Belongs to the cytochrome P450 family.</text>
</comment>
<dbReference type="PANTHER" id="PTHR46696:SF4">
    <property type="entry name" value="BIOTIN BIOSYNTHESIS CYTOCHROME P450"/>
    <property type="match status" value="1"/>
</dbReference>
<reference evidence="3 4" key="1">
    <citation type="submission" date="2020-02" db="EMBL/GenBank/DDBJ databases">
        <authorList>
            <person name="Zheng R.K."/>
            <person name="Sun C.M."/>
        </authorList>
    </citation>
    <scope>NUCLEOTIDE SEQUENCE [LARGE SCALE GENOMIC DNA]</scope>
    <source>
        <strain evidence="4">zrk23</strain>
    </source>
</reference>
<dbReference type="RefSeq" id="WP_165326270.1">
    <property type="nucleotide sequence ID" value="NZ_CP049109.1"/>
</dbReference>
<dbReference type="GO" id="GO:0005506">
    <property type="term" value="F:iron ion binding"/>
    <property type="evidence" value="ECO:0007669"/>
    <property type="project" value="InterPro"/>
</dbReference>
<keyword evidence="4" id="KW-1185">Reference proteome</keyword>
<keyword evidence="2" id="KW-0349">Heme</keyword>
<keyword evidence="2" id="KW-0503">Monooxygenase</keyword>
<dbReference type="AlphaFoldDB" id="A0A6G6Y2Z2"/>